<keyword evidence="3" id="KW-0472">Membrane</keyword>
<dbReference type="InterPro" id="IPR023365">
    <property type="entry name" value="Sortase_dom-sf"/>
</dbReference>
<dbReference type="NCBIfam" id="TIGR01076">
    <property type="entry name" value="sortase_fam"/>
    <property type="match status" value="1"/>
</dbReference>
<feature type="active site" description="Proton donor/acceptor" evidence="2">
    <location>
        <position position="149"/>
    </location>
</feature>
<evidence type="ECO:0000256" key="2">
    <source>
        <dbReference type="PIRSR" id="PIRSR605754-1"/>
    </source>
</evidence>
<evidence type="ECO:0000313" key="4">
    <source>
        <dbReference type="EMBL" id="AQP40591.1"/>
    </source>
</evidence>
<accession>A0A1Q2CA20</accession>
<dbReference type="Pfam" id="PF04203">
    <property type="entry name" value="Sortase"/>
    <property type="match status" value="1"/>
</dbReference>
<gene>
    <name evidence="4" type="ORF">DO83_14040</name>
</gene>
<dbReference type="InterPro" id="IPR005754">
    <property type="entry name" value="Sortase"/>
</dbReference>
<keyword evidence="1" id="KW-0378">Hydrolase</keyword>
<evidence type="ECO:0000256" key="1">
    <source>
        <dbReference type="ARBA" id="ARBA00022801"/>
    </source>
</evidence>
<organism evidence="4 5">
    <name type="scientific">Anaerostipes hadrus</name>
    <dbReference type="NCBI Taxonomy" id="649756"/>
    <lineage>
        <taxon>Bacteria</taxon>
        <taxon>Bacillati</taxon>
        <taxon>Bacillota</taxon>
        <taxon>Clostridia</taxon>
        <taxon>Lachnospirales</taxon>
        <taxon>Lachnospiraceae</taxon>
        <taxon>Anaerostipes</taxon>
    </lineage>
</organism>
<protein>
    <submittedName>
        <fullName evidence="4">Peptidase</fullName>
    </submittedName>
</protein>
<sequence>MRQKIIPVLIVLAGFLLLSYPFMSNYLFERSAGSMVRSYGKKTAGMNQEMKEKALDEARRYNEELLSSSIQLTDPFKAKKTDGETLFYNNILSLEGSGIMGYVKIPCISVNLPIYHGTSAEVLERGIGHLAASSFPIGGKSTHAVLTGHTGLSSAKLFTDLTEMKKGDLFFIHVLDKKLAYRVDQINVIRPEDTRKLQIIDGKDYVTLLTCTPYGVNDHRLLVRGIRTEYHEKEELTKERPHHSQWMVVYRRAILIGLLIVFLLVGSRKMYRRIKGRRKK</sequence>
<reference evidence="4 5" key="1">
    <citation type="journal article" date="2016" name="Sci. Rep.">
        <title>Accelerated dysbiosis of gut microbiota during aggravation of DSS-induced colitis by a butyrate-producing bacterium.</title>
        <authorList>
            <person name="Zhang Q."/>
            <person name="Wu Y."/>
            <person name="Wang J."/>
            <person name="Wu G."/>
            <person name="Long W."/>
            <person name="Xue Z."/>
            <person name="Wang L."/>
            <person name="Zhang X."/>
            <person name="Pang X."/>
            <person name="Zhao Y."/>
            <person name="Zhao L."/>
            <person name="Zhang C."/>
        </authorList>
    </citation>
    <scope>NUCLEOTIDE SEQUENCE [LARGE SCALE GENOMIC DNA]</scope>
    <source>
        <strain evidence="4 5">BPB5</strain>
    </source>
</reference>
<keyword evidence="3" id="KW-0812">Transmembrane</keyword>
<name>A0A1Q2CA20_ANAHA</name>
<dbReference type="RefSeq" id="WP_077327285.1">
    <property type="nucleotide sequence ID" value="NZ_BAABYN010000001.1"/>
</dbReference>
<dbReference type="Proteomes" id="UP000188159">
    <property type="component" value="Chromosome"/>
</dbReference>
<dbReference type="SUPFAM" id="SSF63817">
    <property type="entry name" value="Sortase"/>
    <property type="match status" value="1"/>
</dbReference>
<proteinExistence type="predicted"/>
<dbReference type="NCBIfam" id="NF033745">
    <property type="entry name" value="class_C_sortase"/>
    <property type="match status" value="1"/>
</dbReference>
<feature type="transmembrane region" description="Helical" evidence="3">
    <location>
        <begin position="249"/>
        <end position="271"/>
    </location>
</feature>
<evidence type="ECO:0000256" key="3">
    <source>
        <dbReference type="SAM" id="Phobius"/>
    </source>
</evidence>
<dbReference type="InterPro" id="IPR042002">
    <property type="entry name" value="Sortase_C"/>
</dbReference>
<dbReference type="Gene3D" id="2.40.260.10">
    <property type="entry name" value="Sortase"/>
    <property type="match status" value="1"/>
</dbReference>
<evidence type="ECO:0000313" key="5">
    <source>
        <dbReference type="Proteomes" id="UP000188159"/>
    </source>
</evidence>
<dbReference type="AlphaFoldDB" id="A0A1Q2CA20"/>
<feature type="active site" description="Acyl-thioester intermediate" evidence="2">
    <location>
        <position position="211"/>
    </location>
</feature>
<dbReference type="EMBL" id="CP012098">
    <property type="protein sequence ID" value="AQP40591.1"/>
    <property type="molecule type" value="Genomic_DNA"/>
</dbReference>
<keyword evidence="3" id="KW-1133">Transmembrane helix</keyword>
<dbReference type="GO" id="GO:0016787">
    <property type="term" value="F:hydrolase activity"/>
    <property type="evidence" value="ECO:0007669"/>
    <property type="project" value="UniProtKB-KW"/>
</dbReference>
<dbReference type="CDD" id="cd05827">
    <property type="entry name" value="Sortase_C"/>
    <property type="match status" value="1"/>
</dbReference>